<keyword evidence="4" id="KW-1185">Reference proteome</keyword>
<dbReference type="PATRIC" id="fig|171383.3.peg.3625"/>
<protein>
    <submittedName>
        <fullName evidence="3">C4-dicarboxylate ABC transporter substrate-binding protein</fullName>
    </submittedName>
</protein>
<dbReference type="Gene3D" id="3.40.190.170">
    <property type="entry name" value="Bacterial extracellular solute-binding protein, family 7"/>
    <property type="match status" value="1"/>
</dbReference>
<dbReference type="Proteomes" id="UP000037530">
    <property type="component" value="Unassembled WGS sequence"/>
</dbReference>
<dbReference type="EMBL" id="LHPI01000019">
    <property type="protein sequence ID" value="KOO06341.1"/>
    <property type="molecule type" value="Genomic_DNA"/>
</dbReference>
<dbReference type="STRING" id="171383.AKJ31_17755"/>
<keyword evidence="1 2" id="KW-0732">Signal</keyword>
<reference evidence="4" key="1">
    <citation type="submission" date="2015-08" db="EMBL/GenBank/DDBJ databases">
        <title>Vibrio galatheae sp. nov., a novel member of the Vibrionaceae family isolated from the Solomon Islands.</title>
        <authorList>
            <person name="Giubergia S."/>
            <person name="Machado H."/>
            <person name="Mateiu R.V."/>
            <person name="Gram L."/>
        </authorList>
    </citation>
    <scope>NUCLEOTIDE SEQUENCE [LARGE SCALE GENOMIC DNA]</scope>
    <source>
        <strain evidence="4">DSM 19134</strain>
    </source>
</reference>
<dbReference type="CDD" id="cd13665">
    <property type="entry name" value="PBP2_TRAP_Dctp3_4"/>
    <property type="match status" value="1"/>
</dbReference>
<evidence type="ECO:0000256" key="2">
    <source>
        <dbReference type="SAM" id="SignalP"/>
    </source>
</evidence>
<name>A0A0M0HW79_9VIBR</name>
<dbReference type="PANTHER" id="PTHR33376">
    <property type="match status" value="1"/>
</dbReference>
<dbReference type="Pfam" id="PF03480">
    <property type="entry name" value="DctP"/>
    <property type="match status" value="1"/>
</dbReference>
<dbReference type="NCBIfam" id="NF037995">
    <property type="entry name" value="TRAP_S1"/>
    <property type="match status" value="1"/>
</dbReference>
<dbReference type="RefSeq" id="WP_053410415.1">
    <property type="nucleotide sequence ID" value="NZ_LHPI01000019.1"/>
</dbReference>
<evidence type="ECO:0000256" key="1">
    <source>
        <dbReference type="ARBA" id="ARBA00022729"/>
    </source>
</evidence>
<proteinExistence type="predicted"/>
<dbReference type="SUPFAM" id="SSF53850">
    <property type="entry name" value="Periplasmic binding protein-like II"/>
    <property type="match status" value="1"/>
</dbReference>
<feature type="chain" id="PRO_5005600356" evidence="2">
    <location>
        <begin position="25"/>
        <end position="343"/>
    </location>
</feature>
<evidence type="ECO:0000313" key="4">
    <source>
        <dbReference type="Proteomes" id="UP000037530"/>
    </source>
</evidence>
<dbReference type="InterPro" id="IPR018389">
    <property type="entry name" value="DctP_fam"/>
</dbReference>
<dbReference type="OrthoDB" id="9177965at2"/>
<organism evidence="3 4">
    <name type="scientific">Vibrio hepatarius</name>
    <dbReference type="NCBI Taxonomy" id="171383"/>
    <lineage>
        <taxon>Bacteria</taxon>
        <taxon>Pseudomonadati</taxon>
        <taxon>Pseudomonadota</taxon>
        <taxon>Gammaproteobacteria</taxon>
        <taxon>Vibrionales</taxon>
        <taxon>Vibrionaceae</taxon>
        <taxon>Vibrio</taxon>
        <taxon>Vibrio oreintalis group</taxon>
    </lineage>
</organism>
<dbReference type="AlphaFoldDB" id="A0A0M0HW79"/>
<comment type="caution">
    <text evidence="3">The sequence shown here is derived from an EMBL/GenBank/DDBJ whole genome shotgun (WGS) entry which is preliminary data.</text>
</comment>
<evidence type="ECO:0000313" key="3">
    <source>
        <dbReference type="EMBL" id="KOO06341.1"/>
    </source>
</evidence>
<dbReference type="PANTHER" id="PTHR33376:SF15">
    <property type="entry name" value="BLL6794 PROTEIN"/>
    <property type="match status" value="1"/>
</dbReference>
<feature type="signal peptide" evidence="2">
    <location>
        <begin position="1"/>
        <end position="24"/>
    </location>
</feature>
<accession>A0A0M0HW79</accession>
<sequence length="343" mass="37405">MKKLVLTLIAAASTCIGTTTSAFAAEKTLIISSWGSPNHGINTLVWPTWGKWVNEATEGRVDIRIEHNMAPPPAQADMITDGVADVTWYFHGFKPGRFELTTLPEIPTFSNTLSSEQASAAYWRVFDKYLKKGKEHRGTVVLGVGVHGPGTIITREKVNSFDDLDGKKMRVAGEVMSVLGKKMGVAPVALPPTKVYEALSQGVVDGAFLTLEALKSFRLNEVAPNVITFPGGLYRGSFSILMNPDTLDSLSAKDREAVLSVSGEKLSRLFGQMMDQADQAGVEDTLARNGNIQEASPEMVSQAKSFAQGLEEEWLKTAKKRRISNPEEALAYYHEQVELLGAE</sequence>
<dbReference type="InterPro" id="IPR038404">
    <property type="entry name" value="TRAP_DctP_sf"/>
</dbReference>
<dbReference type="GO" id="GO:0055085">
    <property type="term" value="P:transmembrane transport"/>
    <property type="evidence" value="ECO:0007669"/>
    <property type="project" value="InterPro"/>
</dbReference>
<gene>
    <name evidence="3" type="ORF">AKJ31_17755</name>
</gene>